<evidence type="ECO:0000313" key="4">
    <source>
        <dbReference type="Proteomes" id="UP001142393"/>
    </source>
</evidence>
<dbReference type="Pfam" id="PF14529">
    <property type="entry name" value="Exo_endo_phos_2"/>
    <property type="match status" value="1"/>
</dbReference>
<gene>
    <name evidence="3" type="ORF">DFH05DRAFT_1529278</name>
</gene>
<sequence>MALLNDHINDFDIILIQEPNWSFIGKEGDRTIMGTVNHNPTWTPISPTPAAPDTDTPRVYAYVKSSIQAEVTLRTDIVSDRDIMILDVKPKKGKQVTFIHIYNDPSLGRQQPMWRLRHLNLPDNQAMVVTGDLNLHHLRWSRGTPKTSAITDEVVEWLDQNLFTLTNKPGIPMHYPHDTSKHPSVIDLTWTNTKAAEVDATREWAIDHDLMTGSDHVGIRWRYDPGQARIQNPLGVKYSLKEVKPADWKEAFNDEVSRLGDKLNPILGPETTTETQLEEAAEAFTEAMQKATEKVAKARRPSPHAKPWWDEGCTAAINRVRRAQRDARRYQMENGFADPELKKIIKHEDNHYHRLVKFKKGSWATKAIEEAYPDDMWGFREWSKGTRNYPMPAIQ</sequence>
<keyword evidence="3" id="KW-0540">Nuclease</keyword>
<keyword evidence="3" id="KW-0378">Hydrolase</keyword>
<comment type="caution">
    <text evidence="3">The sequence shown here is derived from an EMBL/GenBank/DDBJ whole genome shotgun (WGS) entry which is preliminary data.</text>
</comment>
<keyword evidence="4" id="KW-1185">Reference proteome</keyword>
<protein>
    <submittedName>
        <fullName evidence="3">Endonuclease/exonuclease/phosphatase</fullName>
    </submittedName>
</protein>
<accession>A0A9W8NTT7</accession>
<dbReference type="Proteomes" id="UP001142393">
    <property type="component" value="Unassembled WGS sequence"/>
</dbReference>
<evidence type="ECO:0000313" key="3">
    <source>
        <dbReference type="EMBL" id="KAJ3740670.1"/>
    </source>
</evidence>
<name>A0A9W8NTT7_9AGAR</name>
<dbReference type="AlphaFoldDB" id="A0A9W8NTT7"/>
<reference evidence="3 4" key="1">
    <citation type="journal article" date="2023" name="Proc. Natl. Acad. Sci. U.S.A.">
        <title>A global phylogenomic analysis of the shiitake genus Lentinula.</title>
        <authorList>
            <person name="Sierra-Patev S."/>
            <person name="Min B."/>
            <person name="Naranjo-Ortiz M."/>
            <person name="Looney B."/>
            <person name="Konkel Z."/>
            <person name="Slot J.C."/>
            <person name="Sakamoto Y."/>
            <person name="Steenwyk J.L."/>
            <person name="Rokas A."/>
            <person name="Carro J."/>
            <person name="Camarero S."/>
            <person name="Ferreira P."/>
            <person name="Molpeceres G."/>
            <person name="Ruiz-Duenas F.J."/>
            <person name="Serrano A."/>
            <person name="Henrissat B."/>
            <person name="Drula E."/>
            <person name="Hughes K.W."/>
            <person name="Mata J.L."/>
            <person name="Ishikawa N.K."/>
            <person name="Vargas-Isla R."/>
            <person name="Ushijima S."/>
            <person name="Smith C.A."/>
            <person name="Donoghue J."/>
            <person name="Ahrendt S."/>
            <person name="Andreopoulos W."/>
            <person name="He G."/>
            <person name="LaButti K."/>
            <person name="Lipzen A."/>
            <person name="Ng V."/>
            <person name="Riley R."/>
            <person name="Sandor L."/>
            <person name="Barry K."/>
            <person name="Martinez A.T."/>
            <person name="Xiao Y."/>
            <person name="Gibbons J.G."/>
            <person name="Terashima K."/>
            <person name="Grigoriev I.V."/>
            <person name="Hibbett D."/>
        </authorList>
    </citation>
    <scope>NUCLEOTIDE SEQUENCE [LARGE SCALE GENOMIC DNA]</scope>
    <source>
        <strain evidence="3 4">TFB7810</strain>
    </source>
</reference>
<evidence type="ECO:0000259" key="2">
    <source>
        <dbReference type="Pfam" id="PF14529"/>
    </source>
</evidence>
<evidence type="ECO:0000256" key="1">
    <source>
        <dbReference type="SAM" id="Coils"/>
    </source>
</evidence>
<keyword evidence="3" id="KW-0255">Endonuclease</keyword>
<feature type="domain" description="Endonuclease/exonuclease/phosphatase" evidence="2">
    <location>
        <begin position="97"/>
        <end position="219"/>
    </location>
</feature>
<dbReference type="GO" id="GO:0004519">
    <property type="term" value="F:endonuclease activity"/>
    <property type="evidence" value="ECO:0007669"/>
    <property type="project" value="UniProtKB-KW"/>
</dbReference>
<feature type="coiled-coil region" evidence="1">
    <location>
        <begin position="274"/>
        <end position="333"/>
    </location>
</feature>
<dbReference type="SUPFAM" id="SSF56219">
    <property type="entry name" value="DNase I-like"/>
    <property type="match status" value="1"/>
</dbReference>
<proteinExistence type="predicted"/>
<dbReference type="InterPro" id="IPR036691">
    <property type="entry name" value="Endo/exonu/phosph_ase_sf"/>
</dbReference>
<dbReference type="InterPro" id="IPR005135">
    <property type="entry name" value="Endo/exonuclease/phosphatase"/>
</dbReference>
<organism evidence="3 4">
    <name type="scientific">Lentinula detonsa</name>
    <dbReference type="NCBI Taxonomy" id="2804962"/>
    <lineage>
        <taxon>Eukaryota</taxon>
        <taxon>Fungi</taxon>
        <taxon>Dikarya</taxon>
        <taxon>Basidiomycota</taxon>
        <taxon>Agaricomycotina</taxon>
        <taxon>Agaricomycetes</taxon>
        <taxon>Agaricomycetidae</taxon>
        <taxon>Agaricales</taxon>
        <taxon>Marasmiineae</taxon>
        <taxon>Omphalotaceae</taxon>
        <taxon>Lentinula</taxon>
    </lineage>
</organism>
<keyword evidence="1" id="KW-0175">Coiled coil</keyword>
<dbReference type="Gene3D" id="3.60.10.10">
    <property type="entry name" value="Endonuclease/exonuclease/phosphatase"/>
    <property type="match status" value="1"/>
</dbReference>
<dbReference type="EMBL" id="JANVFU010000014">
    <property type="protein sequence ID" value="KAJ3740670.1"/>
    <property type="molecule type" value="Genomic_DNA"/>
</dbReference>